<dbReference type="EMBL" id="VDFW01000020">
    <property type="protein sequence ID" value="TNC23344.1"/>
    <property type="molecule type" value="Genomic_DNA"/>
</dbReference>
<keyword evidence="3" id="KW-1185">Reference proteome</keyword>
<dbReference type="PROSITE" id="PS50995">
    <property type="entry name" value="HTH_MARR_2"/>
    <property type="match status" value="1"/>
</dbReference>
<dbReference type="InterPro" id="IPR052526">
    <property type="entry name" value="HTH-type_Bedaq_tolerance"/>
</dbReference>
<evidence type="ECO:0000313" key="2">
    <source>
        <dbReference type="EMBL" id="TNC23344.1"/>
    </source>
</evidence>
<dbReference type="Proteomes" id="UP000305546">
    <property type="component" value="Unassembled WGS sequence"/>
</dbReference>
<dbReference type="PANTHER" id="PTHR39515:SF2">
    <property type="entry name" value="HTH-TYPE TRANSCRIPTIONAL REGULATOR RV0880"/>
    <property type="match status" value="1"/>
</dbReference>
<dbReference type="InterPro" id="IPR036388">
    <property type="entry name" value="WH-like_DNA-bd_sf"/>
</dbReference>
<dbReference type="AlphaFoldDB" id="A0A5C4LVC1"/>
<dbReference type="InterPro" id="IPR036390">
    <property type="entry name" value="WH_DNA-bd_sf"/>
</dbReference>
<dbReference type="Gene3D" id="1.10.10.10">
    <property type="entry name" value="Winged helix-like DNA-binding domain superfamily/Winged helix DNA-binding domain"/>
    <property type="match status" value="1"/>
</dbReference>
<proteinExistence type="predicted"/>
<dbReference type="SMART" id="SM00347">
    <property type="entry name" value="HTH_MARR"/>
    <property type="match status" value="1"/>
</dbReference>
<accession>A0A5C4LVC1</accession>
<sequence length="151" mass="16390">MPTDHTPLAESLMTTMAGLRRRVRRRVVAQAGLEPALRGAQIELLRVVENAPGVGVAAAARKLHLAGNSVSTLVNQLVEAGMLDRRIDPADRRAARLELTEAAHTRLATWRRTRTEYVAGKLDQLSEVDRSAIAAALPAIGRLVTAIEEDE</sequence>
<dbReference type="InterPro" id="IPR000835">
    <property type="entry name" value="HTH_MarR-typ"/>
</dbReference>
<dbReference type="PANTHER" id="PTHR39515">
    <property type="entry name" value="CONSERVED PROTEIN"/>
    <property type="match status" value="1"/>
</dbReference>
<reference evidence="2 3" key="1">
    <citation type="submission" date="2019-06" db="EMBL/GenBank/DDBJ databases">
        <title>Amycolatopsis alkalitolerans sp. nov., isolated from Gastrodia elata Blume.</title>
        <authorList>
            <person name="Narsing Rao M.P."/>
            <person name="Li W.J."/>
        </authorList>
    </citation>
    <scope>NUCLEOTIDE SEQUENCE [LARGE SCALE GENOMIC DNA]</scope>
    <source>
        <strain evidence="2 3">SYSUP0005</strain>
    </source>
</reference>
<name>A0A5C4LVC1_9PSEU</name>
<gene>
    <name evidence="2" type="ORF">FG385_21620</name>
</gene>
<evidence type="ECO:0000313" key="3">
    <source>
        <dbReference type="Proteomes" id="UP000305546"/>
    </source>
</evidence>
<organism evidence="2 3">
    <name type="scientific">Amycolatopsis alkalitolerans</name>
    <dbReference type="NCBI Taxonomy" id="2547244"/>
    <lineage>
        <taxon>Bacteria</taxon>
        <taxon>Bacillati</taxon>
        <taxon>Actinomycetota</taxon>
        <taxon>Actinomycetes</taxon>
        <taxon>Pseudonocardiales</taxon>
        <taxon>Pseudonocardiaceae</taxon>
        <taxon>Amycolatopsis</taxon>
    </lineage>
</organism>
<dbReference type="GO" id="GO:0003700">
    <property type="term" value="F:DNA-binding transcription factor activity"/>
    <property type="evidence" value="ECO:0007669"/>
    <property type="project" value="InterPro"/>
</dbReference>
<comment type="caution">
    <text evidence="2">The sequence shown here is derived from an EMBL/GenBank/DDBJ whole genome shotgun (WGS) entry which is preliminary data.</text>
</comment>
<dbReference type="RefSeq" id="WP_139098588.1">
    <property type="nucleotide sequence ID" value="NZ_VDFW01000020.1"/>
</dbReference>
<evidence type="ECO:0000259" key="1">
    <source>
        <dbReference type="PROSITE" id="PS50995"/>
    </source>
</evidence>
<protein>
    <submittedName>
        <fullName evidence="2">MarR family transcriptional regulator</fullName>
    </submittedName>
</protein>
<feature type="domain" description="HTH marR-type" evidence="1">
    <location>
        <begin position="9"/>
        <end position="142"/>
    </location>
</feature>
<dbReference type="Pfam" id="PF12802">
    <property type="entry name" value="MarR_2"/>
    <property type="match status" value="1"/>
</dbReference>
<dbReference type="OrthoDB" id="69852at2"/>
<dbReference type="SUPFAM" id="SSF46785">
    <property type="entry name" value="Winged helix' DNA-binding domain"/>
    <property type="match status" value="1"/>
</dbReference>